<dbReference type="AlphaFoldDB" id="A0AAD8VXG1"/>
<evidence type="ECO:0000313" key="6">
    <source>
        <dbReference type="EMBL" id="KAK1627660.1"/>
    </source>
</evidence>
<dbReference type="EMBL" id="JAUUTY010000005">
    <property type="protein sequence ID" value="KAK1627660.1"/>
    <property type="molecule type" value="Genomic_DNA"/>
</dbReference>
<evidence type="ECO:0000256" key="4">
    <source>
        <dbReference type="ARBA" id="ARBA00023136"/>
    </source>
</evidence>
<name>A0AAD8VXG1_LOLMU</name>
<evidence type="ECO:0000256" key="3">
    <source>
        <dbReference type="ARBA" id="ARBA00022679"/>
    </source>
</evidence>
<accession>A0AAD8VXG1</accession>
<dbReference type="PANTHER" id="PTHR31042">
    <property type="entry name" value="CORE-2/I-BRANCHING BETA-1,6-N-ACETYLGLUCOSAMINYLTRANSFERASE FAMILY PROTEIN-RELATED"/>
    <property type="match status" value="1"/>
</dbReference>
<dbReference type="InterPro" id="IPR003406">
    <property type="entry name" value="Glyco_trans_14"/>
</dbReference>
<organism evidence="6 7">
    <name type="scientific">Lolium multiflorum</name>
    <name type="common">Italian ryegrass</name>
    <name type="synonym">Lolium perenne subsp. multiflorum</name>
    <dbReference type="NCBI Taxonomy" id="4521"/>
    <lineage>
        <taxon>Eukaryota</taxon>
        <taxon>Viridiplantae</taxon>
        <taxon>Streptophyta</taxon>
        <taxon>Embryophyta</taxon>
        <taxon>Tracheophyta</taxon>
        <taxon>Spermatophyta</taxon>
        <taxon>Magnoliopsida</taxon>
        <taxon>Liliopsida</taxon>
        <taxon>Poales</taxon>
        <taxon>Poaceae</taxon>
        <taxon>BOP clade</taxon>
        <taxon>Pooideae</taxon>
        <taxon>Poodae</taxon>
        <taxon>Poeae</taxon>
        <taxon>Poeae Chloroplast Group 2 (Poeae type)</taxon>
        <taxon>Loliodinae</taxon>
        <taxon>Loliinae</taxon>
        <taxon>Lolium</taxon>
    </lineage>
</organism>
<evidence type="ECO:0000313" key="7">
    <source>
        <dbReference type="Proteomes" id="UP001231189"/>
    </source>
</evidence>
<keyword evidence="7" id="KW-1185">Reference proteome</keyword>
<evidence type="ECO:0000256" key="5">
    <source>
        <dbReference type="ARBA" id="ARBA00023180"/>
    </source>
</evidence>
<dbReference type="InterPro" id="IPR044174">
    <property type="entry name" value="BC10-like"/>
</dbReference>
<dbReference type="PANTHER" id="PTHR31042:SF116">
    <property type="entry name" value="OS06G0700500 PROTEIN"/>
    <property type="match status" value="1"/>
</dbReference>
<keyword evidence="3" id="KW-0808">Transferase</keyword>
<sequence length="191" mass="21637">MSRNCLVNFENPSRLYVKCIKMHVDMKLLHSVLQLRYTPSNELSEKGCSETGLLANAVQDADNQHFALVSESYVPLHNFDYVYSNRMGTNIRFVDSFSDPGSHGADRYSDNMLHDIVKRDWRKGARISMYEVAVVTLTSQRTSLPNTLCHTAPALRFIAQAENKLAEKDRCPILIVGKVHAKKYVINNTTS</sequence>
<dbReference type="Pfam" id="PF02485">
    <property type="entry name" value="Branch"/>
    <property type="match status" value="1"/>
</dbReference>
<keyword evidence="5" id="KW-0325">Glycoprotein</keyword>
<comment type="caution">
    <text evidence="6">The sequence shown here is derived from an EMBL/GenBank/DDBJ whole genome shotgun (WGS) entry which is preliminary data.</text>
</comment>
<proteinExistence type="predicted"/>
<dbReference type="GO" id="GO:0016020">
    <property type="term" value="C:membrane"/>
    <property type="evidence" value="ECO:0007669"/>
    <property type="project" value="UniProtKB-SubCell"/>
</dbReference>
<protein>
    <submittedName>
        <fullName evidence="6">Uncharacterized protein</fullName>
    </submittedName>
</protein>
<dbReference type="Proteomes" id="UP001231189">
    <property type="component" value="Unassembled WGS sequence"/>
</dbReference>
<keyword evidence="4" id="KW-0472">Membrane</keyword>
<keyword evidence="2" id="KW-0328">Glycosyltransferase</keyword>
<dbReference type="GO" id="GO:0016757">
    <property type="term" value="F:glycosyltransferase activity"/>
    <property type="evidence" value="ECO:0007669"/>
    <property type="project" value="UniProtKB-KW"/>
</dbReference>
<reference evidence="6" key="1">
    <citation type="submission" date="2023-07" db="EMBL/GenBank/DDBJ databases">
        <title>A chromosome-level genome assembly of Lolium multiflorum.</title>
        <authorList>
            <person name="Chen Y."/>
            <person name="Copetti D."/>
            <person name="Kolliker R."/>
            <person name="Studer B."/>
        </authorList>
    </citation>
    <scope>NUCLEOTIDE SEQUENCE</scope>
    <source>
        <strain evidence="6">02402/16</strain>
        <tissue evidence="6">Leaf</tissue>
    </source>
</reference>
<gene>
    <name evidence="6" type="ORF">QYE76_001975</name>
</gene>
<evidence type="ECO:0000256" key="1">
    <source>
        <dbReference type="ARBA" id="ARBA00004606"/>
    </source>
</evidence>
<comment type="subcellular location">
    <subcellularLocation>
        <location evidence="1">Membrane</location>
        <topology evidence="1">Single-pass type II membrane protein</topology>
    </subcellularLocation>
</comment>
<evidence type="ECO:0000256" key="2">
    <source>
        <dbReference type="ARBA" id="ARBA00022676"/>
    </source>
</evidence>